<dbReference type="GO" id="GO:0003700">
    <property type="term" value="F:DNA-binding transcription factor activity"/>
    <property type="evidence" value="ECO:0007669"/>
    <property type="project" value="InterPro"/>
</dbReference>
<evidence type="ECO:0000256" key="2">
    <source>
        <dbReference type="ARBA" id="ARBA00023125"/>
    </source>
</evidence>
<keyword evidence="1" id="KW-0805">Transcription regulation</keyword>
<evidence type="ECO:0000259" key="4">
    <source>
        <dbReference type="PROSITE" id="PS51000"/>
    </source>
</evidence>
<dbReference type="SUPFAM" id="SSF46785">
    <property type="entry name" value="Winged helix' DNA-binding domain"/>
    <property type="match status" value="1"/>
</dbReference>
<dbReference type="SMART" id="SM00420">
    <property type="entry name" value="HTH_DEOR"/>
    <property type="match status" value="1"/>
</dbReference>
<evidence type="ECO:0000256" key="3">
    <source>
        <dbReference type="ARBA" id="ARBA00023163"/>
    </source>
</evidence>
<dbReference type="InterPro" id="IPR036390">
    <property type="entry name" value="WH_DNA-bd_sf"/>
</dbReference>
<dbReference type="SMART" id="SM01134">
    <property type="entry name" value="DeoRC"/>
    <property type="match status" value="1"/>
</dbReference>
<dbReference type="InterPro" id="IPR037171">
    <property type="entry name" value="NagB/RpiA_transferase-like"/>
</dbReference>
<keyword evidence="3" id="KW-0804">Transcription</keyword>
<dbReference type="RefSeq" id="WP_107897087.1">
    <property type="nucleotide sequence ID" value="NZ_PYWM01000030.1"/>
</dbReference>
<dbReference type="Proteomes" id="UP000308744">
    <property type="component" value="Unassembled WGS sequence"/>
</dbReference>
<dbReference type="GO" id="GO:0003677">
    <property type="term" value="F:DNA binding"/>
    <property type="evidence" value="ECO:0007669"/>
    <property type="project" value="UniProtKB-KW"/>
</dbReference>
<dbReference type="PRINTS" id="PR00037">
    <property type="entry name" value="HTHLACR"/>
</dbReference>
<evidence type="ECO:0000313" key="6">
    <source>
        <dbReference type="Proteomes" id="UP000308744"/>
    </source>
</evidence>
<keyword evidence="6" id="KW-1185">Reference proteome</keyword>
<dbReference type="Pfam" id="PF00455">
    <property type="entry name" value="DeoRC"/>
    <property type="match status" value="1"/>
</dbReference>
<dbReference type="EMBL" id="SZPU01000053">
    <property type="protein sequence ID" value="TKI67096.1"/>
    <property type="molecule type" value="Genomic_DNA"/>
</dbReference>
<dbReference type="InterPro" id="IPR014036">
    <property type="entry name" value="DeoR-like_C"/>
</dbReference>
<feature type="domain" description="HTH deoR-type" evidence="4">
    <location>
        <begin position="3"/>
        <end position="58"/>
    </location>
</feature>
<gene>
    <name evidence="5" type="ORF">FC756_13570</name>
</gene>
<protein>
    <submittedName>
        <fullName evidence="5">DeoR/GlpR transcriptional regulator</fullName>
    </submittedName>
</protein>
<evidence type="ECO:0000256" key="1">
    <source>
        <dbReference type="ARBA" id="ARBA00023015"/>
    </source>
</evidence>
<reference evidence="5 6" key="1">
    <citation type="submission" date="2019-04" db="EMBL/GenBank/DDBJ databases">
        <title>Lysinibacillus genome sequencing.</title>
        <authorList>
            <person name="Dunlap C."/>
        </authorList>
    </citation>
    <scope>NUCLEOTIDE SEQUENCE [LARGE SCALE GENOMIC DNA]</scope>
    <source>
        <strain evidence="5 6">CCTCC AB 2010389</strain>
    </source>
</reference>
<dbReference type="InterPro" id="IPR018356">
    <property type="entry name" value="Tscrpt_reg_HTH_DeoR_CS"/>
</dbReference>
<dbReference type="PROSITE" id="PS00894">
    <property type="entry name" value="HTH_DEOR_1"/>
    <property type="match status" value="1"/>
</dbReference>
<dbReference type="Pfam" id="PF08220">
    <property type="entry name" value="HTH_DeoR"/>
    <property type="match status" value="1"/>
</dbReference>
<comment type="caution">
    <text evidence="5">The sequence shown here is derived from an EMBL/GenBank/DDBJ whole genome shotgun (WGS) entry which is preliminary data.</text>
</comment>
<organism evidence="5 6">
    <name type="scientific">Lysinibacillus mangiferihumi</name>
    <dbReference type="NCBI Taxonomy" id="1130819"/>
    <lineage>
        <taxon>Bacteria</taxon>
        <taxon>Bacillati</taxon>
        <taxon>Bacillota</taxon>
        <taxon>Bacilli</taxon>
        <taxon>Bacillales</taxon>
        <taxon>Bacillaceae</taxon>
        <taxon>Lysinibacillus</taxon>
    </lineage>
</organism>
<dbReference type="PROSITE" id="PS51000">
    <property type="entry name" value="HTH_DEOR_2"/>
    <property type="match status" value="1"/>
</dbReference>
<dbReference type="InterPro" id="IPR001034">
    <property type="entry name" value="DeoR_HTH"/>
</dbReference>
<proteinExistence type="predicted"/>
<sequence length="250" mass="27503">MITAERHQIILDILTRHGVVDLQSLVQRTKSSESTIRRDLALLEGQGILKRIHGGATLPSSKVAEPTMQEKSSKNLHDKQIIAKAAASMIRDGDCVYLDAGTTVSEMIPFVTNKKIIIVTNGLMHVDALTSANIPTYLLGGRIKMNTKAIVGSVAQENLKQYRFDKCFLGMNGVDIKFGLTTPDPEEAILKKMAMELAEETFVLADNSKFSEIFFAKVAEIDQVTIFTTNLANEAAKEYLDQTSLKVVTT</sequence>
<dbReference type="Gene3D" id="3.40.50.1360">
    <property type="match status" value="1"/>
</dbReference>
<dbReference type="SUPFAM" id="SSF100950">
    <property type="entry name" value="NagB/RpiA/CoA transferase-like"/>
    <property type="match status" value="1"/>
</dbReference>
<dbReference type="AlphaFoldDB" id="A0A4U2YZ35"/>
<dbReference type="PANTHER" id="PTHR30363:SF56">
    <property type="entry name" value="TRANSCRIPTIONAL REGULATOR, DEOR FAMILY"/>
    <property type="match status" value="1"/>
</dbReference>
<accession>A0A4U2YZ35</accession>
<dbReference type="PANTHER" id="PTHR30363">
    <property type="entry name" value="HTH-TYPE TRANSCRIPTIONAL REGULATOR SRLR-RELATED"/>
    <property type="match status" value="1"/>
</dbReference>
<dbReference type="InterPro" id="IPR050313">
    <property type="entry name" value="Carb_Metab_HTH_regulators"/>
</dbReference>
<name>A0A4U2YZ35_9BACI</name>
<evidence type="ECO:0000313" key="5">
    <source>
        <dbReference type="EMBL" id="TKI67096.1"/>
    </source>
</evidence>
<keyword evidence="2" id="KW-0238">DNA-binding</keyword>